<dbReference type="Pfam" id="PF00365">
    <property type="entry name" value="PFK"/>
    <property type="match status" value="1"/>
</dbReference>
<evidence type="ECO:0000256" key="5">
    <source>
        <dbReference type="ARBA" id="ARBA00022723"/>
    </source>
</evidence>
<dbReference type="Gene3D" id="3.40.50.460">
    <property type="entry name" value="Phosphofructokinase domain"/>
    <property type="match status" value="1"/>
</dbReference>
<accession>A0ABN9SB83</accession>
<dbReference type="NCBIfam" id="TIGR02477">
    <property type="entry name" value="PFKA_PPi"/>
    <property type="match status" value="1"/>
</dbReference>
<evidence type="ECO:0000256" key="9">
    <source>
        <dbReference type="ARBA" id="ARBA00048072"/>
    </source>
</evidence>
<feature type="non-terminal residue" evidence="11">
    <location>
        <position position="550"/>
    </location>
</feature>
<name>A0ABN9SB83_9DINO</name>
<evidence type="ECO:0000313" key="11">
    <source>
        <dbReference type="EMBL" id="CAK0828379.1"/>
    </source>
</evidence>
<reference evidence="11" key="1">
    <citation type="submission" date="2023-10" db="EMBL/GenBank/DDBJ databases">
        <authorList>
            <person name="Chen Y."/>
            <person name="Shah S."/>
            <person name="Dougan E. K."/>
            <person name="Thang M."/>
            <person name="Chan C."/>
        </authorList>
    </citation>
    <scope>NUCLEOTIDE SEQUENCE [LARGE SCALE GENOMIC DNA]</scope>
</reference>
<proteinExistence type="inferred from homology"/>
<evidence type="ECO:0000256" key="3">
    <source>
        <dbReference type="ARBA" id="ARBA00022490"/>
    </source>
</evidence>
<evidence type="ECO:0000256" key="6">
    <source>
        <dbReference type="ARBA" id="ARBA00022777"/>
    </source>
</evidence>
<keyword evidence="4" id="KW-0808">Transferase</keyword>
<protein>
    <recommendedName>
        <fullName evidence="10">Phosphofructokinase domain-containing protein</fullName>
    </recommendedName>
</protein>
<feature type="non-terminal residue" evidence="11">
    <location>
        <position position="1"/>
    </location>
</feature>
<dbReference type="Gene3D" id="3.40.50.450">
    <property type="match status" value="1"/>
</dbReference>
<dbReference type="Proteomes" id="UP001189429">
    <property type="component" value="Unassembled WGS sequence"/>
</dbReference>
<evidence type="ECO:0000256" key="2">
    <source>
        <dbReference type="ARBA" id="ARBA00003138"/>
    </source>
</evidence>
<keyword evidence="12" id="KW-1185">Reference proteome</keyword>
<keyword evidence="6" id="KW-0418">Kinase</keyword>
<gene>
    <name evidence="11" type="ORF">PCOR1329_LOCUS27608</name>
</gene>
<feature type="domain" description="Phosphofructokinase" evidence="10">
    <location>
        <begin position="26"/>
        <end position="389"/>
    </location>
</feature>
<evidence type="ECO:0000313" key="12">
    <source>
        <dbReference type="Proteomes" id="UP001189429"/>
    </source>
</evidence>
<dbReference type="InterPro" id="IPR022953">
    <property type="entry name" value="ATP_PFK"/>
</dbReference>
<keyword evidence="8" id="KW-0324">Glycolysis</keyword>
<keyword evidence="7" id="KW-0460">Magnesium</keyword>
<dbReference type="EMBL" id="CAUYUJ010010013">
    <property type="protein sequence ID" value="CAK0828379.1"/>
    <property type="molecule type" value="Genomic_DNA"/>
</dbReference>
<dbReference type="InterPro" id="IPR035966">
    <property type="entry name" value="PKF_sf"/>
</dbReference>
<dbReference type="NCBIfam" id="NF005482">
    <property type="entry name" value="PRK07085.1"/>
    <property type="match status" value="1"/>
</dbReference>
<evidence type="ECO:0000259" key="10">
    <source>
        <dbReference type="Pfam" id="PF00365"/>
    </source>
</evidence>
<sequence length="550" mass="59375">GLFPKTCDVPQCNLGAGAPVQAQGLKVGVVLSGGQAPGGHNVVAGIYDAVKRTGAGSECYGFLDGPHGVFSGNVTRIDDTMMDGYRNTGGFDMIGSGRHKIETPEQFEASVNTCKQLDLDGLIVIGGDDSNTNGALLAEHFAAQGCKTKVIGCPKTIDGDLKCPPNIPVSFGFDTACRTYSELVGNVALDALSAQKYYHFCRLMGRSASNIALEVALLTHPNVCLLGEEVEQKDMSLKELTGQLVDMIRKRSQDGKNYGVVVLPEGLIEFIPEFNKMISEINELGDGLQEEDVLAKLTPENAEKFRFLPGFLRAQLLMDRDPHGNVQVAKIETEKLLASCIEQELQRLKDAGEFSGTFQAQFHAFGYEGRAGLPSRFDATYCYVLGYTAGALLAAGRTGLISSVQNLGRPVAEWVCGGVPVTSLCVVERRKGKDKPVIRKALVELDGPMSQPFQAWASMRGRLAMEDFYQCPGPLQFDHACPFSLALPVTLALELGGKTEPLPAAKQETTNYGGFLYCPRPIEQRSPLQRWRTNGASKSHSAVDVGRANM</sequence>
<keyword evidence="3" id="KW-0963">Cytoplasm</keyword>
<comment type="catalytic activity">
    <reaction evidence="9">
        <text>beta-D-fructose 6-phosphate + diphosphate = beta-D-fructose 1,6-bisphosphate + phosphate + H(+)</text>
        <dbReference type="Rhea" id="RHEA:13613"/>
        <dbReference type="ChEBI" id="CHEBI:15378"/>
        <dbReference type="ChEBI" id="CHEBI:32966"/>
        <dbReference type="ChEBI" id="CHEBI:33019"/>
        <dbReference type="ChEBI" id="CHEBI:43474"/>
        <dbReference type="ChEBI" id="CHEBI:57634"/>
        <dbReference type="EC" id="2.7.1.90"/>
    </reaction>
</comment>
<dbReference type="Gene3D" id="1.10.10.480">
    <property type="entry name" value="Phosphofructokinase, domain 3"/>
    <property type="match status" value="1"/>
</dbReference>
<organism evidence="11 12">
    <name type="scientific">Prorocentrum cordatum</name>
    <dbReference type="NCBI Taxonomy" id="2364126"/>
    <lineage>
        <taxon>Eukaryota</taxon>
        <taxon>Sar</taxon>
        <taxon>Alveolata</taxon>
        <taxon>Dinophyceae</taxon>
        <taxon>Prorocentrales</taxon>
        <taxon>Prorocentraceae</taxon>
        <taxon>Prorocentrum</taxon>
    </lineage>
</organism>
<dbReference type="InterPro" id="IPR000023">
    <property type="entry name" value="Phosphofructokinase_dom"/>
</dbReference>
<evidence type="ECO:0000256" key="1">
    <source>
        <dbReference type="ARBA" id="ARBA00001946"/>
    </source>
</evidence>
<dbReference type="PANTHER" id="PTHR43650">
    <property type="entry name" value="PYROPHOSPHATE--FRUCTOSE 6-PHOSPHATE 1-PHOSPHOTRANSFERASE"/>
    <property type="match status" value="1"/>
</dbReference>
<dbReference type="HAMAP" id="MF_01980">
    <property type="entry name" value="Phosphofructokinase_II_Long"/>
    <property type="match status" value="1"/>
</dbReference>
<dbReference type="PRINTS" id="PR00476">
    <property type="entry name" value="PHFRCTKINASE"/>
</dbReference>
<dbReference type="PANTHER" id="PTHR43650:SF1">
    <property type="entry name" value="PYROPHOSPHATE--FRUCTOSE 6-PHOSPHATE 1-PHOSPHOTRANSFERASE SUBUNIT BETA 2"/>
    <property type="match status" value="1"/>
</dbReference>
<comment type="function">
    <text evidence="2">Catalyzes the phosphorylation of D-fructose 6-phosphate, the first committing step of glycolysis. Uses inorganic phosphate (PPi) as phosphoryl donor instead of ATP like common ATP-dependent phosphofructokinases (ATP-PFKs), which renders the reaction reversible, and can thus function both in glycolysis and gluconeogenesis. Consistently, PPi-PFK can replace the enzymes of both the forward (ATP-PFK) and reverse (fructose-bisphosphatase (FBPase)) reactions.</text>
</comment>
<evidence type="ECO:0000256" key="7">
    <source>
        <dbReference type="ARBA" id="ARBA00022842"/>
    </source>
</evidence>
<comment type="caution">
    <text evidence="11">The sequence shown here is derived from an EMBL/GenBank/DDBJ whole genome shotgun (WGS) entry which is preliminary data.</text>
</comment>
<keyword evidence="5" id="KW-0479">Metal-binding</keyword>
<dbReference type="InterPro" id="IPR011183">
    <property type="entry name" value="PfpB_PPi_PFK"/>
</dbReference>
<evidence type="ECO:0000256" key="4">
    <source>
        <dbReference type="ARBA" id="ARBA00022679"/>
    </source>
</evidence>
<dbReference type="SUPFAM" id="SSF53784">
    <property type="entry name" value="Phosphofructokinase"/>
    <property type="match status" value="1"/>
</dbReference>
<evidence type="ECO:0000256" key="8">
    <source>
        <dbReference type="ARBA" id="ARBA00023152"/>
    </source>
</evidence>
<comment type="cofactor">
    <cofactor evidence="1">
        <name>Mg(2+)</name>
        <dbReference type="ChEBI" id="CHEBI:18420"/>
    </cofactor>
</comment>